<reference evidence="2" key="2">
    <citation type="submission" date="2015-01" db="EMBL/GenBank/DDBJ databases">
        <title>Evolutionary Origins and Diversification of the Mycorrhizal Mutualists.</title>
        <authorList>
            <consortium name="DOE Joint Genome Institute"/>
            <consortium name="Mycorrhizal Genomics Consortium"/>
            <person name="Kohler A."/>
            <person name="Kuo A."/>
            <person name="Nagy L.G."/>
            <person name="Floudas D."/>
            <person name="Copeland A."/>
            <person name="Barry K.W."/>
            <person name="Cichocki N."/>
            <person name="Veneault-Fourrey C."/>
            <person name="LaButti K."/>
            <person name="Lindquist E.A."/>
            <person name="Lipzen A."/>
            <person name="Lundell T."/>
            <person name="Morin E."/>
            <person name="Murat C."/>
            <person name="Riley R."/>
            <person name="Ohm R."/>
            <person name="Sun H."/>
            <person name="Tunlid A."/>
            <person name="Henrissat B."/>
            <person name="Grigoriev I.V."/>
            <person name="Hibbett D.S."/>
            <person name="Martin F."/>
        </authorList>
    </citation>
    <scope>NUCLEOTIDE SEQUENCE [LARGE SCALE GENOMIC DNA]</scope>
    <source>
        <strain evidence="2">Zn</strain>
    </source>
</reference>
<accession>A0A0C3HAJ1</accession>
<dbReference type="HOGENOM" id="CLU_973498_0_0_1"/>
<gene>
    <name evidence="1" type="ORF">OIDMADRAFT_56513</name>
</gene>
<organism evidence="1 2">
    <name type="scientific">Oidiodendron maius (strain Zn)</name>
    <dbReference type="NCBI Taxonomy" id="913774"/>
    <lineage>
        <taxon>Eukaryota</taxon>
        <taxon>Fungi</taxon>
        <taxon>Dikarya</taxon>
        <taxon>Ascomycota</taxon>
        <taxon>Pezizomycotina</taxon>
        <taxon>Leotiomycetes</taxon>
        <taxon>Leotiomycetes incertae sedis</taxon>
        <taxon>Myxotrichaceae</taxon>
        <taxon>Oidiodendron</taxon>
    </lineage>
</organism>
<proteinExistence type="predicted"/>
<dbReference type="AlphaFoldDB" id="A0A0C3HAJ1"/>
<dbReference type="EMBL" id="KN832879">
    <property type="protein sequence ID" value="KIM99376.1"/>
    <property type="molecule type" value="Genomic_DNA"/>
</dbReference>
<name>A0A0C3HAJ1_OIDMZ</name>
<sequence length="266" mass="30323">MPARPSENELPLPPPLRAYTLISTSGSSPRNLSIISESSNSEIYTISIERTIEKELDCSIMMCSPSSRQPIIGIVRMEGDCDTFDMALGSSEEFSRHESCVREYMYVGHDLNTTTHEFSVGLGDEMRRHFVWHPDEVKHNWYTTLFRGGGHSWDISKLLHSLPGMHGNATEKKNGSATTVHDEQGRHLRRRCYKLIDRNAGEIVAIFMCHMDLVHGEIVNSDDTDIDIEGKFVIFRDFWESGKYEERWDKVVLLSGVTVLERADWG</sequence>
<protein>
    <submittedName>
        <fullName evidence="1">Uncharacterized protein</fullName>
    </submittedName>
</protein>
<evidence type="ECO:0000313" key="1">
    <source>
        <dbReference type="EMBL" id="KIM99376.1"/>
    </source>
</evidence>
<dbReference type="Proteomes" id="UP000054321">
    <property type="component" value="Unassembled WGS sequence"/>
</dbReference>
<dbReference type="InParanoid" id="A0A0C3HAJ1"/>
<evidence type="ECO:0000313" key="2">
    <source>
        <dbReference type="Proteomes" id="UP000054321"/>
    </source>
</evidence>
<reference evidence="1 2" key="1">
    <citation type="submission" date="2014-04" db="EMBL/GenBank/DDBJ databases">
        <authorList>
            <consortium name="DOE Joint Genome Institute"/>
            <person name="Kuo A."/>
            <person name="Martino E."/>
            <person name="Perotto S."/>
            <person name="Kohler A."/>
            <person name="Nagy L.G."/>
            <person name="Floudas D."/>
            <person name="Copeland A."/>
            <person name="Barry K.W."/>
            <person name="Cichocki N."/>
            <person name="Veneault-Fourrey C."/>
            <person name="LaButti K."/>
            <person name="Lindquist E.A."/>
            <person name="Lipzen A."/>
            <person name="Lundell T."/>
            <person name="Morin E."/>
            <person name="Murat C."/>
            <person name="Sun H."/>
            <person name="Tunlid A."/>
            <person name="Henrissat B."/>
            <person name="Grigoriev I.V."/>
            <person name="Hibbett D.S."/>
            <person name="Martin F."/>
            <person name="Nordberg H.P."/>
            <person name="Cantor M.N."/>
            <person name="Hua S.X."/>
        </authorList>
    </citation>
    <scope>NUCLEOTIDE SEQUENCE [LARGE SCALE GENOMIC DNA]</scope>
    <source>
        <strain evidence="1 2">Zn</strain>
    </source>
</reference>
<keyword evidence="2" id="KW-1185">Reference proteome</keyword>